<feature type="transmembrane region" description="Helical" evidence="1">
    <location>
        <begin position="101"/>
        <end position="120"/>
    </location>
</feature>
<keyword evidence="1" id="KW-0472">Membrane</keyword>
<keyword evidence="1" id="KW-0812">Transmembrane</keyword>
<dbReference type="EMBL" id="NBIV01000366">
    <property type="protein sequence ID" value="PXF40060.1"/>
    <property type="molecule type" value="Genomic_DNA"/>
</dbReference>
<keyword evidence="1" id="KW-1133">Transmembrane helix</keyword>
<accession>A0A2V3IFV8</accession>
<sequence length="386" mass="43278">MSSPQLTTAAYADRSYEALKPYKVVKPCSFISLHSNLTLLLSSFHGQRNRRPLPCSADRFTSSFVLREALYLRSSAQERIPQHPTHNSECSKPCPRASSMLLMFLSFLIASTGITLSILYQSVWFLIAQAFVLAVLFTLFISTVKLQYAARVPGVALSFANDAVYLSPRYEDPFPYLSISSIRHFGVVAVHRRERNIGQGVTGSEQASENSCYCLEVITLGEVLLIGSCTSKQSITIMADEANAHLQRMREEGIALFPPPSLFTEDQDDYQQASVQLTSTWDSSVILPRTHGVTVEHPGDQTVIIRFHNPQRCASSVKAILLVMLVSAMIYFVTNCENCHLLQRLYWTLPSVIYSVGMFLAMNFISCEWTTIVFSQERKPCFFVPP</sequence>
<feature type="transmembrane region" description="Helical" evidence="1">
    <location>
        <begin position="316"/>
        <end position="333"/>
    </location>
</feature>
<proteinExistence type="predicted"/>
<dbReference type="Proteomes" id="UP000247409">
    <property type="component" value="Unassembled WGS sequence"/>
</dbReference>
<gene>
    <name evidence="2" type="ORF">BWQ96_10229</name>
</gene>
<name>A0A2V3IFV8_9FLOR</name>
<evidence type="ECO:0000256" key="1">
    <source>
        <dbReference type="SAM" id="Phobius"/>
    </source>
</evidence>
<feature type="transmembrane region" description="Helical" evidence="1">
    <location>
        <begin position="126"/>
        <end position="144"/>
    </location>
</feature>
<keyword evidence="3" id="KW-1185">Reference proteome</keyword>
<comment type="caution">
    <text evidence="2">The sequence shown here is derived from an EMBL/GenBank/DDBJ whole genome shotgun (WGS) entry which is preliminary data.</text>
</comment>
<evidence type="ECO:0000313" key="2">
    <source>
        <dbReference type="EMBL" id="PXF40060.1"/>
    </source>
</evidence>
<protein>
    <submittedName>
        <fullName evidence="2">Uncharacterized protein</fullName>
    </submittedName>
</protein>
<organism evidence="2 3">
    <name type="scientific">Gracilariopsis chorda</name>
    <dbReference type="NCBI Taxonomy" id="448386"/>
    <lineage>
        <taxon>Eukaryota</taxon>
        <taxon>Rhodophyta</taxon>
        <taxon>Florideophyceae</taxon>
        <taxon>Rhodymeniophycidae</taxon>
        <taxon>Gracilariales</taxon>
        <taxon>Gracilariaceae</taxon>
        <taxon>Gracilariopsis</taxon>
    </lineage>
</organism>
<evidence type="ECO:0000313" key="3">
    <source>
        <dbReference type="Proteomes" id="UP000247409"/>
    </source>
</evidence>
<reference evidence="2 3" key="1">
    <citation type="journal article" date="2018" name="Mol. Biol. Evol.">
        <title>Analysis of the draft genome of the red seaweed Gracilariopsis chorda provides insights into genome size evolution in Rhodophyta.</title>
        <authorList>
            <person name="Lee J."/>
            <person name="Yang E.C."/>
            <person name="Graf L."/>
            <person name="Yang J.H."/>
            <person name="Qiu H."/>
            <person name="Zel Zion U."/>
            <person name="Chan C.X."/>
            <person name="Stephens T.G."/>
            <person name="Weber A.P.M."/>
            <person name="Boo G.H."/>
            <person name="Boo S.M."/>
            <person name="Kim K.M."/>
            <person name="Shin Y."/>
            <person name="Jung M."/>
            <person name="Lee S.J."/>
            <person name="Yim H.S."/>
            <person name="Lee J.H."/>
            <person name="Bhattacharya D."/>
            <person name="Yoon H.S."/>
        </authorList>
    </citation>
    <scope>NUCLEOTIDE SEQUENCE [LARGE SCALE GENOMIC DNA]</scope>
    <source>
        <strain evidence="2 3">SKKU-2015</strain>
        <tissue evidence="2">Whole body</tissue>
    </source>
</reference>
<feature type="transmembrane region" description="Helical" evidence="1">
    <location>
        <begin position="345"/>
        <end position="365"/>
    </location>
</feature>
<dbReference type="AlphaFoldDB" id="A0A2V3IFV8"/>